<evidence type="ECO:0000256" key="2">
    <source>
        <dbReference type="RuleBase" id="RU362119"/>
    </source>
</evidence>
<dbReference type="SUPFAM" id="SSF56300">
    <property type="entry name" value="Metallo-dependent phosphatases"/>
    <property type="match status" value="1"/>
</dbReference>
<dbReference type="Gene3D" id="3.90.780.10">
    <property type="entry name" value="5'-Nucleotidase, C-terminal domain"/>
    <property type="match status" value="1"/>
</dbReference>
<dbReference type="PRINTS" id="PR01607">
    <property type="entry name" value="APYRASEFAMLY"/>
</dbReference>
<sequence>MIRSLPRALAAGAFLALSAGLAAAQQAKVTFVLTNDIYQMSEEKGRGGMARLAAIVKAEKAKGGTVLFVHAGDTWSPCLLCGFDQGAHMVALFNEFPPDIFVPGNHEFDFGKDTYAKRRAEAKFPFLAANLRGPDGQPLPGHEDRRIVDAGGVKVGIMGIALESTPNISSTGDLKFAPEIETIRAQAKALKDEGADLVVAVTHTDRATDFRIVEQGLVDILLTGHDHDLRLFYDGKRVMAESGEDAEYVVVVETDVTVQTQNNRRTATWHPNFRIIDTASVTPDPAVAEKVKAYEAELSKELDVALGTTSVELDTRTASVRTKETNFGNLVADAVRASTGADAAIVNGGGIRGNKTYAAGATLSRRDVLTELPFGNATVMTELKGADLKAALENGFAQIETPSGRFPQISGLVVEVDRSKPAGSRVVSVKVGGEPLDEAKIYKVGTADFMLRGGDGYVALTRGTPKIAGTDGKLIAGEVMAHIRKLGTVSPGTENRIVIR</sequence>
<dbReference type="PANTHER" id="PTHR11575:SF24">
    <property type="entry name" value="5'-NUCLEOTIDASE"/>
    <property type="match status" value="1"/>
</dbReference>
<evidence type="ECO:0000313" key="5">
    <source>
        <dbReference type="EMBL" id="KAA2236523.1"/>
    </source>
</evidence>
<feature type="domain" description="Calcineurin-like phosphoesterase" evidence="3">
    <location>
        <begin position="30"/>
        <end position="228"/>
    </location>
</feature>
<dbReference type="GO" id="GO:0009166">
    <property type="term" value="P:nucleotide catabolic process"/>
    <property type="evidence" value="ECO:0007669"/>
    <property type="project" value="InterPro"/>
</dbReference>
<comment type="similarity">
    <text evidence="2">Belongs to the 5'-nucleotidase family.</text>
</comment>
<dbReference type="InterPro" id="IPR004843">
    <property type="entry name" value="Calcineurin-like_PHP"/>
</dbReference>
<keyword evidence="2" id="KW-0547">Nucleotide-binding</keyword>
<keyword evidence="6" id="KW-1185">Reference proteome</keyword>
<comment type="caution">
    <text evidence="5">The sequence shown here is derived from an EMBL/GenBank/DDBJ whole genome shotgun (WGS) entry which is preliminary data.</text>
</comment>
<evidence type="ECO:0000259" key="4">
    <source>
        <dbReference type="Pfam" id="PF02872"/>
    </source>
</evidence>
<name>A0A5B2VAG9_9HYPH</name>
<proteinExistence type="inferred from homology"/>
<dbReference type="GO" id="GO:0000166">
    <property type="term" value="F:nucleotide binding"/>
    <property type="evidence" value="ECO:0007669"/>
    <property type="project" value="UniProtKB-KW"/>
</dbReference>
<dbReference type="Gene3D" id="3.60.21.10">
    <property type="match status" value="1"/>
</dbReference>
<dbReference type="SUPFAM" id="SSF55816">
    <property type="entry name" value="5'-nucleotidase (syn. UDP-sugar hydrolase), C-terminal domain"/>
    <property type="match status" value="1"/>
</dbReference>
<dbReference type="OrthoDB" id="9803927at2"/>
<dbReference type="InterPro" id="IPR008334">
    <property type="entry name" value="5'-Nucleotdase_C"/>
</dbReference>
<gene>
    <name evidence="5" type="ORF">F0L46_14435</name>
</gene>
<dbReference type="GO" id="GO:0016787">
    <property type="term" value="F:hydrolase activity"/>
    <property type="evidence" value="ECO:0007669"/>
    <property type="project" value="UniProtKB-KW"/>
</dbReference>
<keyword evidence="1 2" id="KW-0732">Signal</keyword>
<feature type="domain" description="5'-Nucleotidase C-terminal" evidence="4">
    <location>
        <begin position="306"/>
        <end position="461"/>
    </location>
</feature>
<dbReference type="InterPro" id="IPR006179">
    <property type="entry name" value="5_nucleotidase/apyrase"/>
</dbReference>
<organism evidence="5 6">
    <name type="scientific">Salinarimonas soli</name>
    <dbReference type="NCBI Taxonomy" id="1638099"/>
    <lineage>
        <taxon>Bacteria</taxon>
        <taxon>Pseudomonadati</taxon>
        <taxon>Pseudomonadota</taxon>
        <taxon>Alphaproteobacteria</taxon>
        <taxon>Hyphomicrobiales</taxon>
        <taxon>Salinarimonadaceae</taxon>
        <taxon>Salinarimonas</taxon>
    </lineage>
</organism>
<dbReference type="InterPro" id="IPR029052">
    <property type="entry name" value="Metallo-depent_PP-like"/>
</dbReference>
<reference evidence="5 6" key="1">
    <citation type="submission" date="2019-09" db="EMBL/GenBank/DDBJ databases">
        <title>Salinarimonas rosea gen. nov., sp. nov., a new member of the a-2 subgroup of the Proteobacteria.</title>
        <authorList>
            <person name="Liu J."/>
        </authorList>
    </citation>
    <scope>NUCLEOTIDE SEQUENCE [LARGE SCALE GENOMIC DNA]</scope>
    <source>
        <strain evidence="5 6">BN140002</strain>
    </source>
</reference>
<dbReference type="PANTHER" id="PTHR11575">
    <property type="entry name" value="5'-NUCLEOTIDASE-RELATED"/>
    <property type="match status" value="1"/>
</dbReference>
<accession>A0A5B2VAG9</accession>
<dbReference type="RefSeq" id="WP_149818714.1">
    <property type="nucleotide sequence ID" value="NZ_VUOA01000026.1"/>
</dbReference>
<reference evidence="5 6" key="2">
    <citation type="submission" date="2019-09" db="EMBL/GenBank/DDBJ databases">
        <authorList>
            <person name="Jin C."/>
        </authorList>
    </citation>
    <scope>NUCLEOTIDE SEQUENCE [LARGE SCALE GENOMIC DNA]</scope>
    <source>
        <strain evidence="5 6">BN140002</strain>
    </source>
</reference>
<dbReference type="Proteomes" id="UP000323142">
    <property type="component" value="Unassembled WGS sequence"/>
</dbReference>
<evidence type="ECO:0000256" key="1">
    <source>
        <dbReference type="ARBA" id="ARBA00022729"/>
    </source>
</evidence>
<dbReference type="AlphaFoldDB" id="A0A5B2VAG9"/>
<feature type="chain" id="PRO_5022984175" evidence="2">
    <location>
        <begin position="25"/>
        <end position="500"/>
    </location>
</feature>
<evidence type="ECO:0000313" key="6">
    <source>
        <dbReference type="Proteomes" id="UP000323142"/>
    </source>
</evidence>
<dbReference type="InterPro" id="IPR036907">
    <property type="entry name" value="5'-Nucleotdase_C_sf"/>
</dbReference>
<dbReference type="EMBL" id="VUOA01000026">
    <property type="protein sequence ID" value="KAA2236523.1"/>
    <property type="molecule type" value="Genomic_DNA"/>
</dbReference>
<dbReference type="Pfam" id="PF00149">
    <property type="entry name" value="Metallophos"/>
    <property type="match status" value="1"/>
</dbReference>
<keyword evidence="2" id="KW-0378">Hydrolase</keyword>
<dbReference type="Pfam" id="PF02872">
    <property type="entry name" value="5_nucleotid_C"/>
    <property type="match status" value="1"/>
</dbReference>
<evidence type="ECO:0000259" key="3">
    <source>
        <dbReference type="Pfam" id="PF00149"/>
    </source>
</evidence>
<feature type="signal peptide" evidence="2">
    <location>
        <begin position="1"/>
        <end position="24"/>
    </location>
</feature>
<protein>
    <submittedName>
        <fullName evidence="5">Bifunctional metallophosphatase/5'-nucleotidase</fullName>
    </submittedName>
</protein>